<name>A0ABV9FUC7_9NOCA</name>
<keyword evidence="3" id="KW-1185">Reference proteome</keyword>
<dbReference type="RefSeq" id="WP_378418005.1">
    <property type="nucleotide sequence ID" value="NZ_JBHSFO010000008.1"/>
</dbReference>
<feature type="signal peptide" evidence="1">
    <location>
        <begin position="1"/>
        <end position="25"/>
    </location>
</feature>
<dbReference type="InterPro" id="IPR032466">
    <property type="entry name" value="Metal_Hydrolase"/>
</dbReference>
<dbReference type="Gene3D" id="3.20.20.140">
    <property type="entry name" value="Metal-dependent hydrolases"/>
    <property type="match status" value="1"/>
</dbReference>
<organism evidence="2 3">
    <name type="scientific">Rhodococcus kronopolitis</name>
    <dbReference type="NCBI Taxonomy" id="1460226"/>
    <lineage>
        <taxon>Bacteria</taxon>
        <taxon>Bacillati</taxon>
        <taxon>Actinomycetota</taxon>
        <taxon>Actinomycetes</taxon>
        <taxon>Mycobacteriales</taxon>
        <taxon>Nocardiaceae</taxon>
        <taxon>Rhodococcus</taxon>
    </lineage>
</organism>
<evidence type="ECO:0000313" key="2">
    <source>
        <dbReference type="EMBL" id="MFC4604858.1"/>
    </source>
</evidence>
<dbReference type="SUPFAM" id="SSF51556">
    <property type="entry name" value="Metallo-dependent hydrolases"/>
    <property type="match status" value="1"/>
</dbReference>
<protein>
    <submittedName>
        <fullName evidence="2">Peptidase</fullName>
    </submittedName>
</protein>
<sequence length="698" mass="74674">MTFLARRTRHLVQALAASLVLVVSAAGLAVAQPATTPDPLVDNPVFGLANGCYAVKSEQTGKFVRREGAGYRADGAAETDAEPFRLHAAQLGRFMFYGPGGDLLAHDDARAVVPTRDAVPTTDWTLTHTDGSYSVTATTNGRQLGTADGALALTDPGASPVAGSVQGVGATADRFTVSPTGGCADFPEAEVNATGTPSTATGPNGEVRGFIDNHVHLDASEFMGGNVHCGKPFDPQGITAALVDCPDHGTDGMPALLENVLSYGDPFTEHDTTGWPSFADWPANDSMTHEQTYYKWVERAWRGGLRIFTDMFVANRVLCELYPTKRNSCDEMDTVRIQAAQVREMQDYIDAQHGGPGRGWFRIVSSPEQVRQVAAEGKLAVTLGVEVSEPFGCTLRNNVPQCTAEDIDRGLDELYAMGVRQMILTHKFDNALGGTRFDPGTTGMAINVGNFIGTGTFWQVEPCRGAAKDKTLESISPGDLGSMAGLLPTGSAADYPAGPHCNVRGLSDLGEHAVRAMMSRGMIVDVDHMSAKASDAALAILEAAKYSGVVSSHGWTDDTNVPRIYALGGFVSQYAGTLPGFVETWRETRAQRSDDYYFGLGFGADTNGFAPQVAPREDADENPLRYPFTTFDGGTVMDRQRTGDRVFDINTDGAAQYGLIPDWIADARLVAGAEGDQLVEDLSRGAEGFLQMWERVAR</sequence>
<reference evidence="3" key="1">
    <citation type="journal article" date="2019" name="Int. J. Syst. Evol. Microbiol.">
        <title>The Global Catalogue of Microorganisms (GCM) 10K type strain sequencing project: providing services to taxonomists for standard genome sequencing and annotation.</title>
        <authorList>
            <consortium name="The Broad Institute Genomics Platform"/>
            <consortium name="The Broad Institute Genome Sequencing Center for Infectious Disease"/>
            <person name="Wu L."/>
            <person name="Ma J."/>
        </authorList>
    </citation>
    <scope>NUCLEOTIDE SEQUENCE [LARGE SCALE GENOMIC DNA]</scope>
    <source>
        <strain evidence="3">CCUG 54520</strain>
    </source>
</reference>
<proteinExistence type="predicted"/>
<gene>
    <name evidence="2" type="ORF">ACFO6S_14265</name>
</gene>
<keyword evidence="1" id="KW-0732">Signal</keyword>
<evidence type="ECO:0000256" key="1">
    <source>
        <dbReference type="SAM" id="SignalP"/>
    </source>
</evidence>
<dbReference type="EMBL" id="JBHSFO010000008">
    <property type="protein sequence ID" value="MFC4604858.1"/>
    <property type="molecule type" value="Genomic_DNA"/>
</dbReference>
<dbReference type="Proteomes" id="UP001595914">
    <property type="component" value="Unassembled WGS sequence"/>
</dbReference>
<feature type="chain" id="PRO_5045259461" evidence="1">
    <location>
        <begin position="26"/>
        <end position="698"/>
    </location>
</feature>
<comment type="caution">
    <text evidence="2">The sequence shown here is derived from an EMBL/GenBank/DDBJ whole genome shotgun (WGS) entry which is preliminary data.</text>
</comment>
<evidence type="ECO:0000313" key="3">
    <source>
        <dbReference type="Proteomes" id="UP001595914"/>
    </source>
</evidence>
<accession>A0ABV9FUC7</accession>